<dbReference type="EC" id="4.2.1.17" evidence="2"/>
<evidence type="ECO:0000256" key="5">
    <source>
        <dbReference type="ARBA" id="ARBA00023717"/>
    </source>
</evidence>
<dbReference type="InterPro" id="IPR014748">
    <property type="entry name" value="Enoyl-CoA_hydra_C"/>
</dbReference>
<evidence type="ECO:0000256" key="2">
    <source>
        <dbReference type="ARBA" id="ARBA00012076"/>
    </source>
</evidence>
<evidence type="ECO:0000313" key="7">
    <source>
        <dbReference type="EMBL" id="CAA9389401.1"/>
    </source>
</evidence>
<reference evidence="7" key="1">
    <citation type="submission" date="2020-02" db="EMBL/GenBank/DDBJ databases">
        <authorList>
            <person name="Meier V. D."/>
        </authorList>
    </citation>
    <scope>NUCLEOTIDE SEQUENCE</scope>
    <source>
        <strain evidence="7">AVDCRST_MAG03</strain>
    </source>
</reference>
<dbReference type="GO" id="GO:0006635">
    <property type="term" value="P:fatty acid beta-oxidation"/>
    <property type="evidence" value="ECO:0007669"/>
    <property type="project" value="TreeGrafter"/>
</dbReference>
<dbReference type="PROSITE" id="PS00166">
    <property type="entry name" value="ENOYL_COA_HYDRATASE"/>
    <property type="match status" value="1"/>
</dbReference>
<comment type="similarity">
    <text evidence="1 6">Belongs to the enoyl-CoA hydratase/isomerase family.</text>
</comment>
<protein>
    <recommendedName>
        <fullName evidence="2">enoyl-CoA hydratase</fullName>
        <ecNumber evidence="2">4.2.1.17</ecNumber>
    </recommendedName>
</protein>
<evidence type="ECO:0000256" key="3">
    <source>
        <dbReference type="ARBA" id="ARBA00023239"/>
    </source>
</evidence>
<evidence type="ECO:0000256" key="6">
    <source>
        <dbReference type="RuleBase" id="RU003707"/>
    </source>
</evidence>
<dbReference type="Pfam" id="PF00378">
    <property type="entry name" value="ECH_1"/>
    <property type="match status" value="1"/>
</dbReference>
<comment type="catalytic activity">
    <reaction evidence="4">
        <text>a (3S)-3-hydroxyacyl-CoA = a (2E)-enoyl-CoA + H2O</text>
        <dbReference type="Rhea" id="RHEA:16105"/>
        <dbReference type="ChEBI" id="CHEBI:15377"/>
        <dbReference type="ChEBI" id="CHEBI:57318"/>
        <dbReference type="ChEBI" id="CHEBI:58856"/>
        <dbReference type="EC" id="4.2.1.17"/>
    </reaction>
</comment>
<dbReference type="FunFam" id="3.90.226.10:FF:000009">
    <property type="entry name" value="Carnitinyl-CoA dehydratase"/>
    <property type="match status" value="1"/>
</dbReference>
<proteinExistence type="inferred from homology"/>
<dbReference type="SUPFAM" id="SSF52096">
    <property type="entry name" value="ClpP/crotonase"/>
    <property type="match status" value="1"/>
</dbReference>
<dbReference type="Gene3D" id="3.90.226.10">
    <property type="entry name" value="2-enoyl-CoA Hydratase, Chain A, domain 1"/>
    <property type="match status" value="1"/>
</dbReference>
<dbReference type="InterPro" id="IPR029045">
    <property type="entry name" value="ClpP/crotonase-like_dom_sf"/>
</dbReference>
<dbReference type="InterPro" id="IPR018376">
    <property type="entry name" value="Enoyl-CoA_hyd/isom_CS"/>
</dbReference>
<sequence length="258" mass="26910">MDFVRVEREEGGVAVLTIDRQEKLNALDPTVVEEIGQALLELESEAPRAIIVTGAGDRSFIAGADISAMSAMGPLEAKRFSEIGHAAMALLDRSPVPTIAAVNGFALGGGCEVAIACDIRVAAQNALFGFPEVGLGILPGMGGTQRLPRLIGPALAKELIFTGRRIDAEEARGMGLVNRVVGQGEALSAARELAAEIAANGPLAVRYAKAAANQAQDVDLISGLGYEADQFALLFASEDAKEGMGAFVEKRKPGFHGR</sequence>
<dbReference type="PANTHER" id="PTHR11941:SF54">
    <property type="entry name" value="ENOYL-COA HYDRATASE, MITOCHONDRIAL"/>
    <property type="match status" value="1"/>
</dbReference>
<accession>A0A6J4NNL5</accession>
<evidence type="ECO:0000256" key="4">
    <source>
        <dbReference type="ARBA" id="ARBA00023709"/>
    </source>
</evidence>
<dbReference type="PANTHER" id="PTHR11941">
    <property type="entry name" value="ENOYL-COA HYDRATASE-RELATED"/>
    <property type="match status" value="1"/>
</dbReference>
<dbReference type="CDD" id="cd06558">
    <property type="entry name" value="crotonase-like"/>
    <property type="match status" value="1"/>
</dbReference>
<keyword evidence="3 7" id="KW-0456">Lyase</keyword>
<dbReference type="AlphaFoldDB" id="A0A6J4NNL5"/>
<dbReference type="InterPro" id="IPR001753">
    <property type="entry name" value="Enoyl-CoA_hydra/iso"/>
</dbReference>
<organism evidence="7">
    <name type="scientific">uncultured Rubrobacteraceae bacterium</name>
    <dbReference type="NCBI Taxonomy" id="349277"/>
    <lineage>
        <taxon>Bacteria</taxon>
        <taxon>Bacillati</taxon>
        <taxon>Actinomycetota</taxon>
        <taxon>Rubrobacteria</taxon>
        <taxon>Rubrobacterales</taxon>
        <taxon>Rubrobacteraceae</taxon>
        <taxon>environmental samples</taxon>
    </lineage>
</organism>
<dbReference type="GO" id="GO:0004300">
    <property type="term" value="F:enoyl-CoA hydratase activity"/>
    <property type="evidence" value="ECO:0007669"/>
    <property type="project" value="UniProtKB-EC"/>
</dbReference>
<comment type="catalytic activity">
    <reaction evidence="5">
        <text>a 4-saturated-(3S)-3-hydroxyacyl-CoA = a (3E)-enoyl-CoA + H2O</text>
        <dbReference type="Rhea" id="RHEA:20724"/>
        <dbReference type="ChEBI" id="CHEBI:15377"/>
        <dbReference type="ChEBI" id="CHEBI:58521"/>
        <dbReference type="ChEBI" id="CHEBI:137480"/>
        <dbReference type="EC" id="4.2.1.17"/>
    </reaction>
</comment>
<evidence type="ECO:0000256" key="1">
    <source>
        <dbReference type="ARBA" id="ARBA00005254"/>
    </source>
</evidence>
<dbReference type="Gene3D" id="1.10.12.10">
    <property type="entry name" value="Lyase 2-enoyl-coa Hydratase, Chain A, domain 2"/>
    <property type="match status" value="1"/>
</dbReference>
<dbReference type="FunFam" id="1.10.12.10:FF:000001">
    <property type="entry name" value="Probable enoyl-CoA hydratase, mitochondrial"/>
    <property type="match status" value="1"/>
</dbReference>
<gene>
    <name evidence="7" type="ORF">AVDCRST_MAG03-491</name>
</gene>
<dbReference type="EMBL" id="CADCUT010000029">
    <property type="protein sequence ID" value="CAA9389401.1"/>
    <property type="molecule type" value="Genomic_DNA"/>
</dbReference>
<name>A0A6J4NNL5_9ACTN</name>